<dbReference type="OMA" id="KSITRNQ"/>
<dbReference type="RefSeq" id="XP_002555825.1">
    <property type="nucleotide sequence ID" value="XM_002555779.1"/>
</dbReference>
<sequence length="310" mass="33914">MQALSMALPLQRIDSSVYDFQALSDGNYLPLDAASFSSGMEHDDEPECEPDHAYAPAPALPAPALGPGSEHDHVRHRTQFTRAHDSLLLHVVLMNGHRLACDPKSKSRRLFWHHVSTEMATSFGVHKNKRQCRDRFKLLFQRATSQNQFESDTARAPPTTELDRLLRTCFHTFRFTEAKEIALAHAGPAQHLHVPPTAPATAPATVSPLPSSGMATMINTPVSQPEFCEKATPAPTTAPASASAVAQGSAAWVPSPSWETQTVLASISSLQRQINQLSSQIDALSNVVSMSRMQPRLYQPMYTGPVNDSM</sequence>
<protein>
    <submittedName>
        <fullName evidence="1">KLTH0G18392p</fullName>
    </submittedName>
</protein>
<dbReference type="Proteomes" id="UP000002036">
    <property type="component" value="Chromosome G"/>
</dbReference>
<dbReference type="HOGENOM" id="CLU_897340_0_0_1"/>
<evidence type="ECO:0000313" key="1">
    <source>
        <dbReference type="EMBL" id="CAR25388.1"/>
    </source>
</evidence>
<dbReference type="GeneID" id="8294120"/>
<proteinExistence type="predicted"/>
<dbReference type="KEGG" id="lth:KLTH0G18392g"/>
<reference evidence="1 2" key="1">
    <citation type="journal article" date="2009" name="Genome Res.">
        <title>Comparative genomics of protoploid Saccharomycetaceae.</title>
        <authorList>
            <consortium name="The Genolevures Consortium"/>
            <person name="Souciet J.-L."/>
            <person name="Dujon B."/>
            <person name="Gaillardin C."/>
            <person name="Johnston M."/>
            <person name="Baret P.V."/>
            <person name="Cliften P."/>
            <person name="Sherman D.J."/>
            <person name="Weissenbach J."/>
            <person name="Westhof E."/>
            <person name="Wincker P."/>
            <person name="Jubin C."/>
            <person name="Poulain J."/>
            <person name="Barbe V."/>
            <person name="Segurens B."/>
            <person name="Artiguenave F."/>
            <person name="Anthouard V."/>
            <person name="Vacherie B."/>
            <person name="Val M.-E."/>
            <person name="Fulton R.S."/>
            <person name="Minx P."/>
            <person name="Wilson R."/>
            <person name="Durrens P."/>
            <person name="Jean G."/>
            <person name="Marck C."/>
            <person name="Martin T."/>
            <person name="Nikolski M."/>
            <person name="Rolland T."/>
            <person name="Seret M.-L."/>
            <person name="Casaregola S."/>
            <person name="Despons L."/>
            <person name="Fairhead C."/>
            <person name="Fischer G."/>
            <person name="Lafontaine I."/>
            <person name="Leh V."/>
            <person name="Lemaire M."/>
            <person name="de Montigny J."/>
            <person name="Neuveglise C."/>
            <person name="Thierry A."/>
            <person name="Blanc-Lenfle I."/>
            <person name="Bleykasten C."/>
            <person name="Diffels J."/>
            <person name="Fritsch E."/>
            <person name="Frangeul L."/>
            <person name="Goeffon A."/>
            <person name="Jauniaux N."/>
            <person name="Kachouri-Lafond R."/>
            <person name="Payen C."/>
            <person name="Potier S."/>
            <person name="Pribylova L."/>
            <person name="Ozanne C."/>
            <person name="Richard G.-F."/>
            <person name="Sacerdot C."/>
            <person name="Straub M.-L."/>
            <person name="Talla E."/>
        </authorList>
    </citation>
    <scope>NUCLEOTIDE SEQUENCE [LARGE SCALE GENOMIC DNA]</scope>
    <source>
        <strain evidence="2">ATCC 56472 / CBS 6340 / NRRL Y-8284</strain>
    </source>
</reference>
<keyword evidence="2" id="KW-1185">Reference proteome</keyword>
<evidence type="ECO:0000313" key="2">
    <source>
        <dbReference type="Proteomes" id="UP000002036"/>
    </source>
</evidence>
<dbReference type="AlphaFoldDB" id="C5DNM7"/>
<dbReference type="OrthoDB" id="4036644at2759"/>
<organism evidence="1 2">
    <name type="scientific">Lachancea thermotolerans (strain ATCC 56472 / CBS 6340 / NRRL Y-8284)</name>
    <name type="common">Yeast</name>
    <name type="synonym">Kluyveromyces thermotolerans</name>
    <dbReference type="NCBI Taxonomy" id="559295"/>
    <lineage>
        <taxon>Eukaryota</taxon>
        <taxon>Fungi</taxon>
        <taxon>Dikarya</taxon>
        <taxon>Ascomycota</taxon>
        <taxon>Saccharomycotina</taxon>
        <taxon>Saccharomycetes</taxon>
        <taxon>Saccharomycetales</taxon>
        <taxon>Saccharomycetaceae</taxon>
        <taxon>Lachancea</taxon>
    </lineage>
</organism>
<accession>C5DNM7</accession>
<gene>
    <name evidence="1" type="ordered locus">KLTH0G18392g</name>
</gene>
<name>C5DNM7_LACTC</name>
<dbReference type="EMBL" id="CU928171">
    <property type="protein sequence ID" value="CAR25388.1"/>
    <property type="molecule type" value="Genomic_DNA"/>
</dbReference>
<dbReference type="InParanoid" id="C5DNM7"/>